<gene>
    <name evidence="2" type="ORF">I79_000191</name>
</gene>
<reference evidence="3" key="1">
    <citation type="journal article" date="2011" name="Nat. Biotechnol.">
        <title>The genomic sequence of the Chinese hamster ovary (CHO)-K1 cell line.</title>
        <authorList>
            <person name="Xu X."/>
            <person name="Nagarajan H."/>
            <person name="Lewis N.E."/>
            <person name="Pan S."/>
            <person name="Cai Z."/>
            <person name="Liu X."/>
            <person name="Chen W."/>
            <person name="Xie M."/>
            <person name="Wang W."/>
            <person name="Hammond S."/>
            <person name="Andersen M.R."/>
            <person name="Neff N."/>
            <person name="Passarelli B."/>
            <person name="Koh W."/>
            <person name="Fan H.C."/>
            <person name="Wang J."/>
            <person name="Gui Y."/>
            <person name="Lee K.H."/>
            <person name="Betenbaugh M.J."/>
            <person name="Quake S.R."/>
            <person name="Famili I."/>
            <person name="Palsson B.O."/>
            <person name="Wang J."/>
        </authorList>
    </citation>
    <scope>NUCLEOTIDE SEQUENCE [LARGE SCALE GENOMIC DNA]</scope>
    <source>
        <strain evidence="3">CHO K1 cell line</strain>
    </source>
</reference>
<accession>G3GRP8</accession>
<feature type="region of interest" description="Disordered" evidence="1">
    <location>
        <begin position="31"/>
        <end position="50"/>
    </location>
</feature>
<dbReference type="AlphaFoldDB" id="G3GRP8"/>
<protein>
    <submittedName>
        <fullName evidence="2">Uncharacterized protein</fullName>
    </submittedName>
</protein>
<name>G3GRP8_CRIGR</name>
<organism evidence="2 3">
    <name type="scientific">Cricetulus griseus</name>
    <name type="common">Chinese hamster</name>
    <name type="synonym">Cricetulus barabensis griseus</name>
    <dbReference type="NCBI Taxonomy" id="10029"/>
    <lineage>
        <taxon>Eukaryota</taxon>
        <taxon>Metazoa</taxon>
        <taxon>Chordata</taxon>
        <taxon>Craniata</taxon>
        <taxon>Vertebrata</taxon>
        <taxon>Euteleostomi</taxon>
        <taxon>Mammalia</taxon>
        <taxon>Eutheria</taxon>
        <taxon>Euarchontoglires</taxon>
        <taxon>Glires</taxon>
        <taxon>Rodentia</taxon>
        <taxon>Myomorpha</taxon>
        <taxon>Muroidea</taxon>
        <taxon>Cricetidae</taxon>
        <taxon>Cricetinae</taxon>
        <taxon>Cricetulus</taxon>
    </lineage>
</organism>
<evidence type="ECO:0000256" key="1">
    <source>
        <dbReference type="SAM" id="MobiDB-lite"/>
    </source>
</evidence>
<dbReference type="InParanoid" id="G3GRP8"/>
<proteinExistence type="predicted"/>
<sequence length="69" mass="7407">MMANQDSIDTKAALRLLQDSCHHLTAGQSLGARHRPLGTPAQAQPSGLRSSWFLDPESGMTLYEISALG</sequence>
<evidence type="ECO:0000313" key="3">
    <source>
        <dbReference type="Proteomes" id="UP000001075"/>
    </source>
</evidence>
<dbReference type="EMBL" id="JH000004">
    <property type="protein sequence ID" value="EGV94042.1"/>
    <property type="molecule type" value="Genomic_DNA"/>
</dbReference>
<evidence type="ECO:0000313" key="2">
    <source>
        <dbReference type="EMBL" id="EGV94042.1"/>
    </source>
</evidence>
<dbReference type="Proteomes" id="UP000001075">
    <property type="component" value="Unassembled WGS sequence"/>
</dbReference>